<evidence type="ECO:0000259" key="2">
    <source>
        <dbReference type="Pfam" id="PF07993"/>
    </source>
</evidence>
<name>A0A2N9ALC4_METEX</name>
<organism evidence="3 4">
    <name type="scientific">Methylorubrum extorquens</name>
    <name type="common">Methylobacterium dichloromethanicum</name>
    <name type="synonym">Methylobacterium extorquens</name>
    <dbReference type="NCBI Taxonomy" id="408"/>
    <lineage>
        <taxon>Bacteria</taxon>
        <taxon>Pseudomonadati</taxon>
        <taxon>Pseudomonadota</taxon>
        <taxon>Alphaproteobacteria</taxon>
        <taxon>Hyphomicrobiales</taxon>
        <taxon>Methylobacteriaceae</taxon>
        <taxon>Methylorubrum</taxon>
    </lineage>
</organism>
<reference evidence="4" key="1">
    <citation type="submission" date="2017-10" db="EMBL/GenBank/DDBJ databases">
        <authorList>
            <person name="Regsiter A."/>
            <person name="William W."/>
        </authorList>
    </citation>
    <scope>NUCLEOTIDE SEQUENCE [LARGE SCALE GENOMIC DNA]</scope>
</reference>
<dbReference type="InterPro" id="IPR013120">
    <property type="entry name" value="FAR_NAD-bd"/>
</dbReference>
<dbReference type="Gene3D" id="3.40.50.720">
    <property type="entry name" value="NAD(P)-binding Rossmann-like Domain"/>
    <property type="match status" value="1"/>
</dbReference>
<dbReference type="EMBL" id="LT962688">
    <property type="protein sequence ID" value="SOR28052.1"/>
    <property type="molecule type" value="Genomic_DNA"/>
</dbReference>
<feature type="domain" description="Thioester reductase (TE)" evidence="2">
    <location>
        <begin position="10"/>
        <end position="47"/>
    </location>
</feature>
<feature type="region of interest" description="Disordered" evidence="1">
    <location>
        <begin position="43"/>
        <end position="83"/>
    </location>
</feature>
<accession>A0A2N9ALC4</accession>
<dbReference type="InterPro" id="IPR036291">
    <property type="entry name" value="NAD(P)-bd_dom_sf"/>
</dbReference>
<evidence type="ECO:0000313" key="4">
    <source>
        <dbReference type="Proteomes" id="UP000233769"/>
    </source>
</evidence>
<protein>
    <recommendedName>
        <fullName evidence="2">Thioester reductase (TE) domain-containing protein</fullName>
    </recommendedName>
</protein>
<sequence>MSTPEPRLFVTGATGQLGRLVIEALLKRVPADSIMAGVRSLESAAAEDLRGARRHAPRGRLRASRDIGGSLSRHRPPASHLVQ</sequence>
<evidence type="ECO:0000313" key="3">
    <source>
        <dbReference type="EMBL" id="SOR28052.1"/>
    </source>
</evidence>
<evidence type="ECO:0000256" key="1">
    <source>
        <dbReference type="SAM" id="MobiDB-lite"/>
    </source>
</evidence>
<dbReference type="Proteomes" id="UP000233769">
    <property type="component" value="Chromosome tk0001"/>
</dbReference>
<proteinExistence type="predicted"/>
<dbReference type="Pfam" id="PF07993">
    <property type="entry name" value="NAD_binding_4"/>
    <property type="match status" value="1"/>
</dbReference>
<feature type="compositionally biased region" description="Basic residues" evidence="1">
    <location>
        <begin position="52"/>
        <end position="62"/>
    </location>
</feature>
<dbReference type="AlphaFoldDB" id="A0A2N9ALC4"/>
<gene>
    <name evidence="3" type="ORF">TK0001_1450</name>
</gene>
<dbReference type="SUPFAM" id="SSF51735">
    <property type="entry name" value="NAD(P)-binding Rossmann-fold domains"/>
    <property type="match status" value="1"/>
</dbReference>